<comment type="similarity">
    <text evidence="1">Belongs to the YciI family.</text>
</comment>
<proteinExistence type="inferred from homology"/>
<dbReference type="EMBL" id="RBXT01000001">
    <property type="protein sequence ID" value="RKT76756.1"/>
    <property type="molecule type" value="Genomic_DNA"/>
</dbReference>
<organism evidence="4 5">
    <name type="scientific">Terracoccus luteus</name>
    <dbReference type="NCBI Taxonomy" id="53356"/>
    <lineage>
        <taxon>Bacteria</taxon>
        <taxon>Bacillati</taxon>
        <taxon>Actinomycetota</taxon>
        <taxon>Actinomycetes</taxon>
        <taxon>Micrococcales</taxon>
        <taxon>Intrasporangiaceae</taxon>
        <taxon>Terracoccus</taxon>
    </lineage>
</organism>
<dbReference type="AlphaFoldDB" id="A0A495XVC1"/>
<protein>
    <recommendedName>
        <fullName evidence="2">YCII-related domain-containing protein</fullName>
    </recommendedName>
</protein>
<evidence type="ECO:0000313" key="5">
    <source>
        <dbReference type="Proteomes" id="UP000278440"/>
    </source>
</evidence>
<comment type="caution">
    <text evidence="4">The sequence shown here is derived from an EMBL/GenBank/DDBJ whole genome shotgun (WGS) entry which is preliminary data.</text>
</comment>
<dbReference type="InterPro" id="IPR005545">
    <property type="entry name" value="YCII"/>
</dbReference>
<dbReference type="PANTHER" id="PTHR35174:SF3">
    <property type="entry name" value="BLL7171 PROTEIN"/>
    <property type="match status" value="1"/>
</dbReference>
<dbReference type="Proteomes" id="UP000278440">
    <property type="component" value="Unassembled WGS sequence"/>
</dbReference>
<dbReference type="SUPFAM" id="SSF54909">
    <property type="entry name" value="Dimeric alpha+beta barrel"/>
    <property type="match status" value="1"/>
</dbReference>
<reference evidence="4 5" key="1">
    <citation type="submission" date="2018-10" db="EMBL/GenBank/DDBJ databases">
        <title>Sequencing the genomes of 1000 actinobacteria strains.</title>
        <authorList>
            <person name="Klenk H.-P."/>
        </authorList>
    </citation>
    <scope>NUCLEOTIDE SEQUENCE [LARGE SCALE GENOMIC DNA]</scope>
    <source>
        <strain evidence="4 5">DSM 44267</strain>
    </source>
</reference>
<evidence type="ECO:0000259" key="2">
    <source>
        <dbReference type="Pfam" id="PF03795"/>
    </source>
</evidence>
<dbReference type="OrthoDB" id="668782at2"/>
<feature type="domain" description="YCII-related" evidence="2">
    <location>
        <begin position="1"/>
        <end position="115"/>
    </location>
</feature>
<evidence type="ECO:0000313" key="4">
    <source>
        <dbReference type="EMBL" id="RKT76756.1"/>
    </source>
</evidence>
<dbReference type="Gene3D" id="3.30.70.1060">
    <property type="entry name" value="Dimeric alpha+beta barrel"/>
    <property type="match status" value="1"/>
</dbReference>
<evidence type="ECO:0000313" key="6">
    <source>
        <dbReference type="Proteomes" id="UP000590811"/>
    </source>
</evidence>
<name>A0A495XVC1_9MICO</name>
<reference evidence="3 6" key="2">
    <citation type="submission" date="2020-08" db="EMBL/GenBank/DDBJ databases">
        <title>Genomic Encyclopedia of Type Strains, Phase IV (KMG-V): Genome sequencing to study the core and pangenomes of soil and plant-associated prokaryotes.</title>
        <authorList>
            <person name="Whitman W."/>
        </authorList>
    </citation>
    <scope>NUCLEOTIDE SEQUENCE [LARGE SCALE GENOMIC DNA]</scope>
    <source>
        <strain evidence="3 6">B3ACCR2</strain>
    </source>
</reference>
<dbReference type="InterPro" id="IPR011008">
    <property type="entry name" value="Dimeric_a/b-barrel"/>
</dbReference>
<dbReference type="Proteomes" id="UP000590811">
    <property type="component" value="Unassembled WGS sequence"/>
</dbReference>
<dbReference type="RefSeq" id="WP_121030216.1">
    <property type="nucleotide sequence ID" value="NZ_JACHVT010000004.1"/>
</dbReference>
<dbReference type="Pfam" id="PF03795">
    <property type="entry name" value="YCII"/>
    <property type="match status" value="1"/>
</dbReference>
<gene>
    <name evidence="4" type="ORF">DFJ68_0155</name>
    <name evidence="3" type="ORF">FHW14_001871</name>
</gene>
<accession>A0A495XVC1</accession>
<sequence>MQFLMLVCGEPEGTTTAVTEDDREAAPDVEQWWQSANDEGTYVMGERLRPATEAVTVRVRAGQVLRTDGPFAEVNEIVYGFDVLECDSMDEAVRIASGHPMAYAGVIEVRAMWPFDGGE</sequence>
<evidence type="ECO:0000313" key="3">
    <source>
        <dbReference type="EMBL" id="MBB2986706.1"/>
    </source>
</evidence>
<dbReference type="EMBL" id="JACHVT010000004">
    <property type="protein sequence ID" value="MBB2986706.1"/>
    <property type="molecule type" value="Genomic_DNA"/>
</dbReference>
<evidence type="ECO:0000256" key="1">
    <source>
        <dbReference type="ARBA" id="ARBA00007689"/>
    </source>
</evidence>
<dbReference type="PANTHER" id="PTHR35174">
    <property type="entry name" value="BLL7171 PROTEIN-RELATED"/>
    <property type="match status" value="1"/>
</dbReference>
<keyword evidence="5" id="KW-1185">Reference proteome</keyword>